<proteinExistence type="predicted"/>
<dbReference type="RefSeq" id="XP_060378897.1">
    <property type="nucleotide sequence ID" value="XM_060526480.1"/>
</dbReference>
<sequence length="120" mass="12695">ETSSVEQAFVLTPAEAPQARSEDSSRACVSTYQATTTPLNPCSRSTVLSRANPHSPHSAENTKRMALRSGAQGASARAELLAAIDVEQGARTGDGQPSMQSGNLFRLQACYSCTYHHAQG</sequence>
<organism evidence="2 3">
    <name type="scientific">Colletotrichum tamarilloi</name>
    <dbReference type="NCBI Taxonomy" id="1209934"/>
    <lineage>
        <taxon>Eukaryota</taxon>
        <taxon>Fungi</taxon>
        <taxon>Dikarya</taxon>
        <taxon>Ascomycota</taxon>
        <taxon>Pezizomycotina</taxon>
        <taxon>Sordariomycetes</taxon>
        <taxon>Hypocreomycetidae</taxon>
        <taxon>Glomerellales</taxon>
        <taxon>Glomerellaceae</taxon>
        <taxon>Colletotrichum</taxon>
        <taxon>Colletotrichum acutatum species complex</taxon>
    </lineage>
</organism>
<evidence type="ECO:0000313" key="2">
    <source>
        <dbReference type="EMBL" id="KAK1490972.1"/>
    </source>
</evidence>
<feature type="non-terminal residue" evidence="2">
    <location>
        <position position="1"/>
    </location>
</feature>
<dbReference type="EMBL" id="MLFU01000048">
    <property type="protein sequence ID" value="KAK1490972.1"/>
    <property type="molecule type" value="Genomic_DNA"/>
</dbReference>
<reference evidence="2 3" key="1">
    <citation type="submission" date="2016-10" db="EMBL/GenBank/DDBJ databases">
        <title>The genome sequence of Colletotrichum fioriniae PJ7.</title>
        <authorList>
            <person name="Baroncelli R."/>
        </authorList>
    </citation>
    <scope>NUCLEOTIDE SEQUENCE [LARGE SCALE GENOMIC DNA]</scope>
    <source>
        <strain evidence="2 3">Tom-12</strain>
    </source>
</reference>
<evidence type="ECO:0000256" key="1">
    <source>
        <dbReference type="SAM" id="MobiDB-lite"/>
    </source>
</evidence>
<accession>A0ABQ9R0M9</accession>
<comment type="caution">
    <text evidence="2">The sequence shown here is derived from an EMBL/GenBank/DDBJ whole genome shotgun (WGS) entry which is preliminary data.</text>
</comment>
<keyword evidence="3" id="KW-1185">Reference proteome</keyword>
<name>A0ABQ9R0M9_9PEZI</name>
<dbReference type="GeneID" id="85410718"/>
<feature type="compositionally biased region" description="Polar residues" evidence="1">
    <location>
        <begin position="40"/>
        <end position="49"/>
    </location>
</feature>
<gene>
    <name evidence="2" type="ORF">CTAM01_10465</name>
</gene>
<feature type="region of interest" description="Disordered" evidence="1">
    <location>
        <begin position="40"/>
        <end position="72"/>
    </location>
</feature>
<protein>
    <submittedName>
        <fullName evidence="2">Uncharacterized protein</fullName>
    </submittedName>
</protein>
<evidence type="ECO:0000313" key="3">
    <source>
        <dbReference type="Proteomes" id="UP001227543"/>
    </source>
</evidence>
<dbReference type="Proteomes" id="UP001227543">
    <property type="component" value="Unassembled WGS sequence"/>
</dbReference>
<feature type="region of interest" description="Disordered" evidence="1">
    <location>
        <begin position="1"/>
        <end position="24"/>
    </location>
</feature>